<feature type="active site" evidence="9">
    <location>
        <position position="141"/>
    </location>
</feature>
<dbReference type="SMART" id="SM00358">
    <property type="entry name" value="DSRM"/>
    <property type="match status" value="1"/>
</dbReference>
<dbReference type="GO" id="GO:0004525">
    <property type="term" value="F:ribonuclease III activity"/>
    <property type="evidence" value="ECO:0007669"/>
    <property type="project" value="UniProtKB-UniRule"/>
</dbReference>
<dbReference type="GO" id="GO:0010468">
    <property type="term" value="P:regulation of gene expression"/>
    <property type="evidence" value="ECO:0007669"/>
    <property type="project" value="TreeGrafter"/>
</dbReference>
<comment type="function">
    <text evidence="9">Digests double-stranded RNA. Involved in the processing of primary rRNA transcript to yield the immediate precursors to the large and small rRNAs (23S and 16S). Processes some mRNAs, and tRNAs when they are encoded in the rRNA operon. Processes pre-crRNA and tracrRNA of type II CRISPR loci if present in the organism.</text>
</comment>
<evidence type="ECO:0000256" key="7">
    <source>
        <dbReference type="ARBA" id="ARBA00022801"/>
    </source>
</evidence>
<dbReference type="GO" id="GO:0003725">
    <property type="term" value="F:double-stranded RNA binding"/>
    <property type="evidence" value="ECO:0007669"/>
    <property type="project" value="TreeGrafter"/>
</dbReference>
<protein>
    <recommendedName>
        <fullName evidence="9">Ribonuclease 3</fullName>
        <ecNumber evidence="9">3.1.26.3</ecNumber>
    </recommendedName>
    <alternativeName>
        <fullName evidence="9">Ribonuclease III</fullName>
        <shortName evidence="9">RNase III</shortName>
    </alternativeName>
</protein>
<dbReference type="GO" id="GO:0006397">
    <property type="term" value="P:mRNA processing"/>
    <property type="evidence" value="ECO:0007669"/>
    <property type="project" value="UniProtKB-UniRule"/>
</dbReference>
<dbReference type="PANTHER" id="PTHR11207:SF0">
    <property type="entry name" value="RIBONUCLEASE 3"/>
    <property type="match status" value="1"/>
</dbReference>
<feature type="active site" evidence="9">
    <location>
        <position position="69"/>
    </location>
</feature>
<dbReference type="SUPFAM" id="SSF54768">
    <property type="entry name" value="dsRNA-binding domain-like"/>
    <property type="match status" value="1"/>
</dbReference>
<dbReference type="FunFam" id="1.10.1520.10:FF:000001">
    <property type="entry name" value="Ribonuclease 3"/>
    <property type="match status" value="1"/>
</dbReference>
<comment type="subunit">
    <text evidence="9">Homodimer.</text>
</comment>
<feature type="domain" description="DRBM" evidence="10">
    <location>
        <begin position="177"/>
        <end position="246"/>
    </location>
</feature>
<comment type="subcellular location">
    <subcellularLocation>
        <location evidence="9">Cytoplasm</location>
    </subcellularLocation>
</comment>
<evidence type="ECO:0000256" key="6">
    <source>
        <dbReference type="ARBA" id="ARBA00022759"/>
    </source>
</evidence>
<evidence type="ECO:0000313" key="12">
    <source>
        <dbReference type="EMBL" id="AEH63541.1"/>
    </source>
</evidence>
<comment type="similarity">
    <text evidence="2">Belongs to the ribonuclease III family.</text>
</comment>
<keyword evidence="9" id="KW-0479">Metal-binding</keyword>
<feature type="binding site" evidence="9">
    <location>
        <position position="138"/>
    </location>
    <ligand>
        <name>Mg(2+)</name>
        <dbReference type="ChEBI" id="CHEBI:18420"/>
    </ligand>
</feature>
<dbReference type="NCBIfam" id="TIGR02191">
    <property type="entry name" value="RNaseIII"/>
    <property type="match status" value="1"/>
</dbReference>
<dbReference type="GO" id="GO:0046872">
    <property type="term" value="F:metal ion binding"/>
    <property type="evidence" value="ECO:0007669"/>
    <property type="project" value="UniProtKB-KW"/>
</dbReference>
<keyword evidence="4 9" id="KW-0507">mRNA processing</keyword>
<dbReference type="GO" id="GO:0019843">
    <property type="term" value="F:rRNA binding"/>
    <property type="evidence" value="ECO:0007669"/>
    <property type="project" value="UniProtKB-KW"/>
</dbReference>
<dbReference type="SMR" id="A0A0H3G0I6"/>
<dbReference type="HAMAP" id="MF_00104">
    <property type="entry name" value="RNase_III"/>
    <property type="match status" value="1"/>
</dbReference>
<evidence type="ECO:0000256" key="3">
    <source>
        <dbReference type="ARBA" id="ARBA00022552"/>
    </source>
</evidence>
<dbReference type="OrthoDB" id="9805026at2"/>
<dbReference type="SUPFAM" id="SSF69065">
    <property type="entry name" value="RNase III domain-like"/>
    <property type="match status" value="1"/>
</dbReference>
<dbReference type="Pfam" id="PF00035">
    <property type="entry name" value="dsrm"/>
    <property type="match status" value="1"/>
</dbReference>
<accession>A0A0H3G0I6</accession>
<dbReference type="EC" id="3.1.26.3" evidence="9"/>
<dbReference type="Gene3D" id="1.10.1520.10">
    <property type="entry name" value="Ribonuclease III domain"/>
    <property type="match status" value="1"/>
</dbReference>
<evidence type="ECO:0000256" key="2">
    <source>
        <dbReference type="ARBA" id="ARBA00010183"/>
    </source>
</evidence>
<dbReference type="InterPro" id="IPR014720">
    <property type="entry name" value="dsRBD_dom"/>
</dbReference>
<dbReference type="PANTHER" id="PTHR11207">
    <property type="entry name" value="RIBONUCLEASE III"/>
    <property type="match status" value="1"/>
</dbReference>
<dbReference type="InterPro" id="IPR000999">
    <property type="entry name" value="RNase_III_dom"/>
</dbReference>
<dbReference type="PROSITE" id="PS50137">
    <property type="entry name" value="DS_RBD"/>
    <property type="match status" value="1"/>
</dbReference>
<evidence type="ECO:0000256" key="9">
    <source>
        <dbReference type="HAMAP-Rule" id="MF_00104"/>
    </source>
</evidence>
<feature type="domain" description="RNase III" evidence="11">
    <location>
        <begin position="30"/>
        <end position="152"/>
    </location>
</feature>
<dbReference type="AlphaFoldDB" id="A0A0H3G0I6"/>
<dbReference type="CDD" id="cd00593">
    <property type="entry name" value="RIBOc"/>
    <property type="match status" value="1"/>
</dbReference>
<dbReference type="PROSITE" id="PS00517">
    <property type="entry name" value="RNASE_3_1"/>
    <property type="match status" value="1"/>
</dbReference>
<evidence type="ECO:0000259" key="10">
    <source>
        <dbReference type="PROSITE" id="PS50137"/>
    </source>
</evidence>
<dbReference type="Proteomes" id="UP000001494">
    <property type="component" value="Chromosome"/>
</dbReference>
<comment type="catalytic activity">
    <reaction evidence="1 9">
        <text>Endonucleolytic cleavage to 5'-phosphomonoester.</text>
        <dbReference type="EC" id="3.1.26.3"/>
    </reaction>
</comment>
<reference evidence="12 13" key="1">
    <citation type="journal article" date="2011" name="J. Bacteriol.">
        <title>Genome sequence of the ethanol-producing Zymomonas mobilis subsp. mobilis lectotype strain ATCC 10988.</title>
        <authorList>
            <person name="Pappas K.M."/>
            <person name="Kouvelis V.N."/>
            <person name="Saunders E."/>
            <person name="Brettin T.S."/>
            <person name="Bruce D."/>
            <person name="Detter C."/>
            <person name="Balakireva M."/>
            <person name="Han C.S."/>
            <person name="Savvakis G."/>
            <person name="Kyrpides N.C."/>
            <person name="Typas M.A."/>
        </authorList>
    </citation>
    <scope>NUCLEOTIDE SEQUENCE [LARGE SCALE GENOMIC DNA]</scope>
    <source>
        <strain evidence="13">ATCC 10988 / DSM 424 / CCUG 17860 / LMG 404 / NCIMB 8938 / NRRL B-806 / ZM1</strain>
    </source>
</reference>
<keyword evidence="3 9" id="KW-0698">rRNA processing</keyword>
<keyword evidence="8 9" id="KW-0694">RNA-binding</keyword>
<dbReference type="HOGENOM" id="CLU_000907_1_1_5"/>
<keyword evidence="9" id="KW-0460">Magnesium</keyword>
<evidence type="ECO:0000313" key="13">
    <source>
        <dbReference type="Proteomes" id="UP000001494"/>
    </source>
</evidence>
<keyword evidence="6 9" id="KW-0255">Endonuclease</keyword>
<feature type="binding site" evidence="9">
    <location>
        <position position="65"/>
    </location>
    <ligand>
        <name>Mg(2+)</name>
        <dbReference type="ChEBI" id="CHEBI:18420"/>
    </ligand>
</feature>
<dbReference type="KEGG" id="zmm:Zmob_1728"/>
<proteinExistence type="inferred from homology"/>
<keyword evidence="9" id="KW-0699">rRNA-binding</keyword>
<keyword evidence="7 9" id="KW-0378">Hydrolase</keyword>
<dbReference type="GO" id="GO:0006364">
    <property type="term" value="P:rRNA processing"/>
    <property type="evidence" value="ECO:0007669"/>
    <property type="project" value="UniProtKB-UniRule"/>
</dbReference>
<dbReference type="RefSeq" id="WP_011241161.1">
    <property type="nucleotide sequence ID" value="NC_017262.1"/>
</dbReference>
<evidence type="ECO:0000256" key="4">
    <source>
        <dbReference type="ARBA" id="ARBA00022664"/>
    </source>
</evidence>
<gene>
    <name evidence="9" type="primary">rnc</name>
    <name evidence="12" type="ordered locus">Zmob_1728</name>
</gene>
<dbReference type="GO" id="GO:0008033">
    <property type="term" value="P:tRNA processing"/>
    <property type="evidence" value="ECO:0007669"/>
    <property type="project" value="UniProtKB-KW"/>
</dbReference>
<dbReference type="Pfam" id="PF14622">
    <property type="entry name" value="Ribonucleas_3_3"/>
    <property type="match status" value="1"/>
</dbReference>
<dbReference type="InterPro" id="IPR011907">
    <property type="entry name" value="RNase_III"/>
</dbReference>
<keyword evidence="9" id="KW-0819">tRNA processing</keyword>
<name>A0A0H3G0I6_ZYMMA</name>
<dbReference type="GeneID" id="79905258"/>
<keyword evidence="9" id="KW-0963">Cytoplasm</keyword>
<feature type="binding site" evidence="9">
    <location>
        <position position="141"/>
    </location>
    <ligand>
        <name>Mg(2+)</name>
        <dbReference type="ChEBI" id="CHEBI:18420"/>
    </ligand>
</feature>
<sequence>MADKRFFGTKTFPNQEKALKAKIMNNDAFISWIEKNLGHRPKDPALFLRAMTHPSHGNSDYQRLEFLGDRVLGLVIANWLYDLFPREPEGKLSRRLNSLVSGASCASIARIVGLPQWLRLGKQARDDGAAASDNVLGDVMEAMIGAIFLESGIEAAGKLIHKYWAPLVTGQESAPKHPKSALQEWAAAHNRRPPVYEIVSRTGPQHNPCFTIQVSIAGVGEASAEGSSKQEAQTAAAQALLDILAQ</sequence>
<dbReference type="GO" id="GO:0005737">
    <property type="term" value="C:cytoplasm"/>
    <property type="evidence" value="ECO:0007669"/>
    <property type="project" value="UniProtKB-SubCell"/>
</dbReference>
<dbReference type="eggNOG" id="COG0571">
    <property type="taxonomic scope" value="Bacteria"/>
</dbReference>
<dbReference type="Gene3D" id="3.30.160.20">
    <property type="match status" value="1"/>
</dbReference>
<dbReference type="SMART" id="SM00535">
    <property type="entry name" value="RIBOc"/>
    <property type="match status" value="1"/>
</dbReference>
<evidence type="ECO:0000259" key="11">
    <source>
        <dbReference type="PROSITE" id="PS50142"/>
    </source>
</evidence>
<dbReference type="EMBL" id="CP002850">
    <property type="protein sequence ID" value="AEH63541.1"/>
    <property type="molecule type" value="Genomic_DNA"/>
</dbReference>
<dbReference type="PROSITE" id="PS50142">
    <property type="entry name" value="RNASE_3_2"/>
    <property type="match status" value="1"/>
</dbReference>
<evidence type="ECO:0000256" key="8">
    <source>
        <dbReference type="ARBA" id="ARBA00022884"/>
    </source>
</evidence>
<evidence type="ECO:0000256" key="5">
    <source>
        <dbReference type="ARBA" id="ARBA00022722"/>
    </source>
</evidence>
<comment type="cofactor">
    <cofactor evidence="9">
        <name>Mg(2+)</name>
        <dbReference type="ChEBI" id="CHEBI:18420"/>
    </cofactor>
</comment>
<evidence type="ECO:0000256" key="1">
    <source>
        <dbReference type="ARBA" id="ARBA00000109"/>
    </source>
</evidence>
<organism evidence="12 13">
    <name type="scientific">Zymomonas mobilis subsp. mobilis (strain ATCC 10988 / DSM 424 / LMG 404 / NCIMB 8938 / NRRL B-806 / ZM1)</name>
    <dbReference type="NCBI Taxonomy" id="555217"/>
    <lineage>
        <taxon>Bacteria</taxon>
        <taxon>Pseudomonadati</taxon>
        <taxon>Pseudomonadota</taxon>
        <taxon>Alphaproteobacteria</taxon>
        <taxon>Sphingomonadales</taxon>
        <taxon>Zymomonadaceae</taxon>
        <taxon>Zymomonas</taxon>
    </lineage>
</organism>
<keyword evidence="5 9" id="KW-0540">Nuclease</keyword>
<dbReference type="InterPro" id="IPR036389">
    <property type="entry name" value="RNase_III_sf"/>
</dbReference>
<dbReference type="CDD" id="cd10845">
    <property type="entry name" value="DSRM_RNAse_III_family"/>
    <property type="match status" value="1"/>
</dbReference>